<sequence length="319" mass="37625">MNMQLESTDKIQRVLGIYKKLVSGEIVSKVEEANNYGVNERSIQRDIDDIRSFMESEVGRTGIINNVIYDRAKKGFRLEQQNPTELTNGQMLAICKILLDSRALLKTDMIEILNKLIENCVSKKNQKEILDLIKNERFHYIEPRHKVSFLDTMWDIGQAIRKSQYIHIKYEKAGTKEIVERKLKPVAIMFSEYYFYVTAFISDEEIKKDFEVLNDSFPTIYRIDRIRELKILDEKFFIPYRNRFEEGEFRKRIQFMYGGKLRNVKFKYTGDDIDAILDRLPTAQILEEEKGYYIVKAEVFGKGIDMWLRSQGDKVEVMG</sequence>
<evidence type="ECO:0000313" key="3">
    <source>
        <dbReference type="Proteomes" id="UP000285740"/>
    </source>
</evidence>
<organism evidence="2 3">
    <name type="scientific">Eubacterium ventriosum</name>
    <dbReference type="NCBI Taxonomy" id="39496"/>
    <lineage>
        <taxon>Bacteria</taxon>
        <taxon>Bacillati</taxon>
        <taxon>Bacillota</taxon>
        <taxon>Clostridia</taxon>
        <taxon>Eubacteriales</taxon>
        <taxon>Eubacteriaceae</taxon>
        <taxon>Eubacterium</taxon>
    </lineage>
</organism>
<proteinExistence type="predicted"/>
<dbReference type="Proteomes" id="UP000285740">
    <property type="component" value="Unassembled WGS sequence"/>
</dbReference>
<feature type="domain" description="WYL" evidence="1">
    <location>
        <begin position="155"/>
        <end position="230"/>
    </location>
</feature>
<dbReference type="EMBL" id="QSFV01000053">
    <property type="protein sequence ID" value="RHA76125.1"/>
    <property type="molecule type" value="Genomic_DNA"/>
</dbReference>
<evidence type="ECO:0000313" key="2">
    <source>
        <dbReference type="EMBL" id="RHA76125.1"/>
    </source>
</evidence>
<dbReference type="InterPro" id="IPR051534">
    <property type="entry name" value="CBASS_pafABC_assoc_protein"/>
</dbReference>
<reference evidence="2 3" key="1">
    <citation type="submission" date="2018-08" db="EMBL/GenBank/DDBJ databases">
        <title>A genome reference for cultivated species of the human gut microbiota.</title>
        <authorList>
            <person name="Zou Y."/>
            <person name="Xue W."/>
            <person name="Luo G."/>
        </authorList>
    </citation>
    <scope>NUCLEOTIDE SEQUENCE [LARGE SCALE GENOMIC DNA]</scope>
    <source>
        <strain evidence="2 3">AM42-30</strain>
    </source>
</reference>
<protein>
    <submittedName>
        <fullName evidence="2">WYL domain-containing protein</fullName>
    </submittedName>
</protein>
<gene>
    <name evidence="2" type="ORF">DW918_10790</name>
</gene>
<dbReference type="Pfam" id="PF13280">
    <property type="entry name" value="WYL"/>
    <property type="match status" value="1"/>
</dbReference>
<name>A0A413T0R8_9FIRM</name>
<comment type="caution">
    <text evidence="2">The sequence shown here is derived from an EMBL/GenBank/DDBJ whole genome shotgun (WGS) entry which is preliminary data.</text>
</comment>
<dbReference type="PANTHER" id="PTHR34580:SF1">
    <property type="entry name" value="PROTEIN PAFC"/>
    <property type="match status" value="1"/>
</dbReference>
<dbReference type="InterPro" id="IPR026881">
    <property type="entry name" value="WYL_dom"/>
</dbReference>
<accession>A0A413T0R8</accession>
<evidence type="ECO:0000259" key="1">
    <source>
        <dbReference type="Pfam" id="PF13280"/>
    </source>
</evidence>
<dbReference type="AlphaFoldDB" id="A0A413T0R8"/>
<dbReference type="PROSITE" id="PS52050">
    <property type="entry name" value="WYL"/>
    <property type="match status" value="1"/>
</dbReference>
<dbReference type="PANTHER" id="PTHR34580">
    <property type="match status" value="1"/>
</dbReference>